<dbReference type="AlphaFoldDB" id="A0A5J4ZDJ9"/>
<proteinExistence type="predicted"/>
<accession>A0A5J4ZDJ9</accession>
<feature type="region of interest" description="Disordered" evidence="1">
    <location>
        <begin position="1"/>
        <end position="42"/>
    </location>
</feature>
<protein>
    <submittedName>
        <fullName evidence="2">Uncharacterized protein</fullName>
    </submittedName>
</protein>
<feature type="compositionally biased region" description="Basic and acidic residues" evidence="1">
    <location>
        <begin position="20"/>
        <end position="36"/>
    </location>
</feature>
<dbReference type="EMBL" id="CM018052">
    <property type="protein sequence ID" value="KAA8515864.1"/>
    <property type="molecule type" value="Genomic_DNA"/>
</dbReference>
<evidence type="ECO:0000313" key="3">
    <source>
        <dbReference type="Proteomes" id="UP000325577"/>
    </source>
</evidence>
<evidence type="ECO:0000313" key="2">
    <source>
        <dbReference type="EMBL" id="KAA8515864.1"/>
    </source>
</evidence>
<gene>
    <name evidence="2" type="ORF">F0562_019043</name>
</gene>
<name>A0A5J4ZDJ9_9ASTE</name>
<dbReference type="Proteomes" id="UP000325577">
    <property type="component" value="Linkage Group LG9"/>
</dbReference>
<evidence type="ECO:0000256" key="1">
    <source>
        <dbReference type="SAM" id="MobiDB-lite"/>
    </source>
</evidence>
<organism evidence="2 3">
    <name type="scientific">Nyssa sinensis</name>
    <dbReference type="NCBI Taxonomy" id="561372"/>
    <lineage>
        <taxon>Eukaryota</taxon>
        <taxon>Viridiplantae</taxon>
        <taxon>Streptophyta</taxon>
        <taxon>Embryophyta</taxon>
        <taxon>Tracheophyta</taxon>
        <taxon>Spermatophyta</taxon>
        <taxon>Magnoliopsida</taxon>
        <taxon>eudicotyledons</taxon>
        <taxon>Gunneridae</taxon>
        <taxon>Pentapetalae</taxon>
        <taxon>asterids</taxon>
        <taxon>Cornales</taxon>
        <taxon>Nyssaceae</taxon>
        <taxon>Nyssa</taxon>
    </lineage>
</organism>
<keyword evidence="3" id="KW-1185">Reference proteome</keyword>
<sequence>MAGTIGDGERQRRLAMKNGGDGERKTLAVPTTRDEYPPNNTTSLTLQQLSTTAKDGDESKIVGDGRSGWFYGSERKQQRRACFQYSEEDPQSRAARGRVWQLLML</sequence>
<reference evidence="2 3" key="1">
    <citation type="submission" date="2019-09" db="EMBL/GenBank/DDBJ databases">
        <title>A chromosome-level genome assembly of the Chinese tupelo Nyssa sinensis.</title>
        <authorList>
            <person name="Yang X."/>
            <person name="Kang M."/>
            <person name="Yang Y."/>
            <person name="Xiong H."/>
            <person name="Wang M."/>
            <person name="Zhang Z."/>
            <person name="Wang Z."/>
            <person name="Wu H."/>
            <person name="Ma T."/>
            <person name="Liu J."/>
            <person name="Xi Z."/>
        </authorList>
    </citation>
    <scope>NUCLEOTIDE SEQUENCE [LARGE SCALE GENOMIC DNA]</scope>
    <source>
        <strain evidence="2">J267</strain>
        <tissue evidence="2">Leaf</tissue>
    </source>
</reference>